<evidence type="ECO:0000313" key="6">
    <source>
        <dbReference type="Proteomes" id="UP001589734"/>
    </source>
</evidence>
<dbReference type="InterPro" id="IPR018060">
    <property type="entry name" value="HTH_AraC"/>
</dbReference>
<keyword evidence="6" id="KW-1185">Reference proteome</keyword>
<sequence>MKTVIEPLLIFDRIQELYKHLGIAVDIDIAQKFNIYNMGNLYNPKTYESSVYRGNFFSFVFVKDARGKFISDNEQYDIAPRTIFFNTPGHIKKFRIKDARDLYLLTFTECFLKENVHSQIFEEFPFLLAESILSQVVPEEKFEEFEELYMQIEKAFFSESPYRNKLIAHLFVALLIKIKDNFLTDNIIPSYESCRASEIVNKFKIIIEQHYRDLGNGSNEKAHRVTEYAEILNLHPNYLNNVIKSKTGKSVGNWIAEKTISEAKALLKNSNIPVKEISYRLGFSEIQHFSTYFKKHTQYTPVLYRQIG</sequence>
<dbReference type="Proteomes" id="UP001589734">
    <property type="component" value="Unassembled WGS sequence"/>
</dbReference>
<protein>
    <submittedName>
        <fullName evidence="5">Helix-turn-helix domain-containing protein</fullName>
    </submittedName>
</protein>
<organism evidence="5 6">
    <name type="scientific">Flavobacterium procerum</name>
    <dbReference type="NCBI Taxonomy" id="1455569"/>
    <lineage>
        <taxon>Bacteria</taxon>
        <taxon>Pseudomonadati</taxon>
        <taxon>Bacteroidota</taxon>
        <taxon>Flavobacteriia</taxon>
        <taxon>Flavobacteriales</taxon>
        <taxon>Flavobacteriaceae</taxon>
        <taxon>Flavobacterium</taxon>
    </lineage>
</organism>
<evidence type="ECO:0000256" key="2">
    <source>
        <dbReference type="ARBA" id="ARBA00023125"/>
    </source>
</evidence>
<keyword evidence="1" id="KW-0805">Transcription regulation</keyword>
<gene>
    <name evidence="5" type="ORF">ACFFLS_05545</name>
</gene>
<dbReference type="InterPro" id="IPR037923">
    <property type="entry name" value="HTH-like"/>
</dbReference>
<evidence type="ECO:0000259" key="4">
    <source>
        <dbReference type="PROSITE" id="PS01124"/>
    </source>
</evidence>
<reference evidence="5 6" key="1">
    <citation type="submission" date="2024-09" db="EMBL/GenBank/DDBJ databases">
        <authorList>
            <person name="Sun Q."/>
            <person name="Mori K."/>
        </authorList>
    </citation>
    <scope>NUCLEOTIDE SEQUENCE [LARGE SCALE GENOMIC DNA]</scope>
    <source>
        <strain evidence="5 6">CGMCC 1.12926</strain>
    </source>
</reference>
<evidence type="ECO:0000313" key="5">
    <source>
        <dbReference type="EMBL" id="MFC0076494.1"/>
    </source>
</evidence>
<dbReference type="SUPFAM" id="SSF51215">
    <property type="entry name" value="Regulatory protein AraC"/>
    <property type="match status" value="1"/>
</dbReference>
<dbReference type="Pfam" id="PF12833">
    <property type="entry name" value="HTH_18"/>
    <property type="match status" value="1"/>
</dbReference>
<name>A0ABV6BM26_9FLAO</name>
<keyword evidence="3" id="KW-0804">Transcription</keyword>
<accession>A0ABV6BM26</accession>
<dbReference type="PROSITE" id="PS01124">
    <property type="entry name" value="HTH_ARAC_FAMILY_2"/>
    <property type="match status" value="1"/>
</dbReference>
<evidence type="ECO:0000256" key="1">
    <source>
        <dbReference type="ARBA" id="ARBA00023015"/>
    </source>
</evidence>
<comment type="caution">
    <text evidence="5">The sequence shown here is derived from an EMBL/GenBank/DDBJ whole genome shotgun (WGS) entry which is preliminary data.</text>
</comment>
<feature type="domain" description="HTH araC/xylS-type" evidence="4">
    <location>
        <begin position="201"/>
        <end position="307"/>
    </location>
</feature>
<dbReference type="SMART" id="SM00342">
    <property type="entry name" value="HTH_ARAC"/>
    <property type="match status" value="1"/>
</dbReference>
<keyword evidence="2" id="KW-0238">DNA-binding</keyword>
<dbReference type="InterPro" id="IPR009057">
    <property type="entry name" value="Homeodomain-like_sf"/>
</dbReference>
<evidence type="ECO:0000256" key="3">
    <source>
        <dbReference type="ARBA" id="ARBA00023163"/>
    </source>
</evidence>
<proteinExistence type="predicted"/>
<dbReference type="SUPFAM" id="SSF46689">
    <property type="entry name" value="Homeodomain-like"/>
    <property type="match status" value="1"/>
</dbReference>
<dbReference type="PANTHER" id="PTHR43280">
    <property type="entry name" value="ARAC-FAMILY TRANSCRIPTIONAL REGULATOR"/>
    <property type="match status" value="1"/>
</dbReference>
<dbReference type="PANTHER" id="PTHR43280:SF32">
    <property type="entry name" value="TRANSCRIPTIONAL REGULATORY PROTEIN"/>
    <property type="match status" value="1"/>
</dbReference>
<dbReference type="EMBL" id="JBHLYW010000006">
    <property type="protein sequence ID" value="MFC0076494.1"/>
    <property type="molecule type" value="Genomic_DNA"/>
</dbReference>
<dbReference type="RefSeq" id="WP_379682315.1">
    <property type="nucleotide sequence ID" value="NZ_JBHLYW010000006.1"/>
</dbReference>
<dbReference type="Gene3D" id="1.10.10.60">
    <property type="entry name" value="Homeodomain-like"/>
    <property type="match status" value="2"/>
</dbReference>